<protein>
    <submittedName>
        <fullName evidence="1">Uncharacterized protein</fullName>
    </submittedName>
</protein>
<dbReference type="SUPFAM" id="SSF50965">
    <property type="entry name" value="Galactose oxidase, central domain"/>
    <property type="match status" value="1"/>
</dbReference>
<dbReference type="Proteomes" id="UP000265618">
    <property type="component" value="Unassembled WGS sequence"/>
</dbReference>
<dbReference type="InterPro" id="IPR011043">
    <property type="entry name" value="Gal_Oxase/kelch_b-propeller"/>
</dbReference>
<gene>
    <name evidence="1" type="ORF">KIPB_014768</name>
</gene>
<dbReference type="AlphaFoldDB" id="A0A9K3DB66"/>
<comment type="caution">
    <text evidence="1">The sequence shown here is derived from an EMBL/GenBank/DDBJ whole genome shotgun (WGS) entry which is preliminary data.</text>
</comment>
<proteinExistence type="predicted"/>
<organism evidence="1 2">
    <name type="scientific">Kipferlia bialata</name>
    <dbReference type="NCBI Taxonomy" id="797122"/>
    <lineage>
        <taxon>Eukaryota</taxon>
        <taxon>Metamonada</taxon>
        <taxon>Carpediemonas-like organisms</taxon>
        <taxon>Kipferlia</taxon>
    </lineage>
</organism>
<dbReference type="Gene3D" id="2.120.10.80">
    <property type="entry name" value="Kelch-type beta propeller"/>
    <property type="match status" value="1"/>
</dbReference>
<keyword evidence="2" id="KW-1185">Reference proteome</keyword>
<feature type="non-terminal residue" evidence="1">
    <location>
        <position position="1"/>
    </location>
</feature>
<name>A0A9K3DB66_9EUKA</name>
<evidence type="ECO:0000313" key="1">
    <source>
        <dbReference type="EMBL" id="GIQ91491.1"/>
    </source>
</evidence>
<evidence type="ECO:0000313" key="2">
    <source>
        <dbReference type="Proteomes" id="UP000265618"/>
    </source>
</evidence>
<accession>A0A9K3DB66</accession>
<dbReference type="EMBL" id="BDIP01007811">
    <property type="protein sequence ID" value="GIQ91491.1"/>
    <property type="molecule type" value="Genomic_DNA"/>
</dbReference>
<sequence length="125" mass="13555">MPSLLLVCIPPHPRFSFDRMEPSAPNLEGASLVHNPWDEDKAYLVGGFGEDGYNDVISEYTISDGSHTEWDTTLTDMGWHGLVKAGVAVLKSPSDAQEIVIIGGYHNVGNTVTSEVLIVDIATQE</sequence>
<reference evidence="1 2" key="1">
    <citation type="journal article" date="2018" name="PLoS ONE">
        <title>The draft genome of Kipferlia bialata reveals reductive genome evolution in fornicate parasites.</title>
        <authorList>
            <person name="Tanifuji G."/>
            <person name="Takabayashi S."/>
            <person name="Kume K."/>
            <person name="Takagi M."/>
            <person name="Nakayama T."/>
            <person name="Kamikawa R."/>
            <person name="Inagaki Y."/>
            <person name="Hashimoto T."/>
        </authorList>
    </citation>
    <scope>NUCLEOTIDE SEQUENCE [LARGE SCALE GENOMIC DNA]</scope>
    <source>
        <strain evidence="1">NY0173</strain>
    </source>
</reference>
<dbReference type="InterPro" id="IPR015915">
    <property type="entry name" value="Kelch-typ_b-propeller"/>
</dbReference>